<reference evidence="2" key="3">
    <citation type="submission" date="2021-05" db="EMBL/GenBank/DDBJ databases">
        <title>Protein family content uncovers lineage relationships and bacterial pathway maintenance mechanisms in DPANN archaea.</title>
        <authorList>
            <person name="Castelle C.J."/>
            <person name="Meheust R."/>
            <person name="Jaffe A.L."/>
            <person name="Seitz K."/>
            <person name="Gong X."/>
            <person name="Baker B.J."/>
            <person name="Banfield J.F."/>
        </authorList>
    </citation>
    <scope>NUCLEOTIDE SEQUENCE</scope>
    <source>
        <strain evidence="2">RIFCSPLOWO2_01_FULL_58_19</strain>
    </source>
</reference>
<protein>
    <submittedName>
        <fullName evidence="1">Uncharacterized protein</fullName>
    </submittedName>
</protein>
<name>A0A7J4JI91_9ARCH</name>
<gene>
    <name evidence="1" type="ORF">HA252_01840</name>
    <name evidence="2" type="ORF">J4203_07725</name>
</gene>
<dbReference type="AlphaFoldDB" id="A0A7J4JI91"/>
<dbReference type="EMBL" id="JAGVWE010000007">
    <property type="protein sequence ID" value="MBS3063725.1"/>
    <property type="molecule type" value="Genomic_DNA"/>
</dbReference>
<organism evidence="1 3">
    <name type="scientific">Candidatus Iainarchaeum sp</name>
    <dbReference type="NCBI Taxonomy" id="3101447"/>
    <lineage>
        <taxon>Archaea</taxon>
        <taxon>Candidatus Iainarchaeota</taxon>
        <taxon>Candidatus Iainarchaeia</taxon>
        <taxon>Candidatus Iainarchaeales</taxon>
        <taxon>Candidatus Iainarchaeaceae</taxon>
        <taxon>Candidatus Iainarchaeum</taxon>
    </lineage>
</organism>
<accession>A0A7J4JI91</accession>
<dbReference type="EMBL" id="DUGH01000041">
    <property type="protein sequence ID" value="HIH16125.1"/>
    <property type="molecule type" value="Genomic_DNA"/>
</dbReference>
<comment type="caution">
    <text evidence="1">The sequence shown here is derived from an EMBL/GenBank/DDBJ whole genome shotgun (WGS) entry which is preliminary data.</text>
</comment>
<reference evidence="1" key="1">
    <citation type="journal article" date="2020" name="bioRxiv">
        <title>A rank-normalized archaeal taxonomy based on genome phylogeny resolves widespread incomplete and uneven classifications.</title>
        <authorList>
            <person name="Rinke C."/>
            <person name="Chuvochina M."/>
            <person name="Mussig A.J."/>
            <person name="Chaumeil P.-A."/>
            <person name="Waite D.W."/>
            <person name="Whitman W.B."/>
            <person name="Parks D.H."/>
            <person name="Hugenholtz P."/>
        </authorList>
    </citation>
    <scope>NUCLEOTIDE SEQUENCE</scope>
    <source>
        <strain evidence="1">UBA10219</strain>
    </source>
</reference>
<evidence type="ECO:0000313" key="1">
    <source>
        <dbReference type="EMBL" id="HIH16125.1"/>
    </source>
</evidence>
<dbReference type="Proteomes" id="UP000678237">
    <property type="component" value="Unassembled WGS sequence"/>
</dbReference>
<sequence>MQLRFCEFHSGNAQGADFEAFLHFSRKLDKGEADGAINVSYRRLRPHEILRRLRAQGLTARQLAATRARLREKFESWKRRPNRHSPKPK</sequence>
<dbReference type="Proteomes" id="UP000564964">
    <property type="component" value="Unassembled WGS sequence"/>
</dbReference>
<reference evidence="2" key="2">
    <citation type="submission" date="2021-03" db="EMBL/GenBank/DDBJ databases">
        <authorList>
            <person name="Jaffe A."/>
        </authorList>
    </citation>
    <scope>NUCLEOTIDE SEQUENCE</scope>
    <source>
        <strain evidence="2">RIFCSPLOWO2_01_FULL_58_19</strain>
    </source>
</reference>
<evidence type="ECO:0000313" key="3">
    <source>
        <dbReference type="Proteomes" id="UP000564964"/>
    </source>
</evidence>
<proteinExistence type="predicted"/>
<evidence type="ECO:0000313" key="2">
    <source>
        <dbReference type="EMBL" id="MBS3063725.1"/>
    </source>
</evidence>